<dbReference type="KEGG" id="mcb:Mycch_0103"/>
<dbReference type="HOGENOM" id="CLU_170371_0_0_11"/>
<name>I4BCC3_MYCCN</name>
<proteinExistence type="predicted"/>
<dbReference type="STRING" id="710421.Mycch_0103"/>
<keyword evidence="1" id="KW-0472">Membrane</keyword>
<evidence type="ECO:0000313" key="3">
    <source>
        <dbReference type="Proteomes" id="UP000006057"/>
    </source>
</evidence>
<dbReference type="OrthoDB" id="3831210at2"/>
<keyword evidence="1" id="KW-1133">Transmembrane helix</keyword>
<dbReference type="RefSeq" id="WP_014813422.1">
    <property type="nucleotide sequence ID" value="NC_018027.1"/>
</dbReference>
<dbReference type="eggNOG" id="ENOG5033E4V">
    <property type="taxonomic scope" value="Bacteria"/>
</dbReference>
<sequence length="89" mass="9853" precursor="true">MPAQTSRRSHRNVSDQIREKETVIVDLPWLGRTRLPRPDQVVYYGGLAALAALQIVEWPVAVVLGVGHALSEDHHNRVVHALGEALDEA</sequence>
<dbReference type="PATRIC" id="fig|710421.3.peg.97"/>
<evidence type="ECO:0000313" key="2">
    <source>
        <dbReference type="EMBL" id="AFM14930.1"/>
    </source>
</evidence>
<dbReference type="EMBL" id="CP003053">
    <property type="protein sequence ID" value="AFM14930.1"/>
    <property type="molecule type" value="Genomic_DNA"/>
</dbReference>
<feature type="transmembrane region" description="Helical" evidence="1">
    <location>
        <begin position="41"/>
        <end position="66"/>
    </location>
</feature>
<accession>I4BCC3</accession>
<dbReference type="AlphaFoldDB" id="I4BCC3"/>
<dbReference type="Proteomes" id="UP000006057">
    <property type="component" value="Chromosome"/>
</dbReference>
<reference evidence="2 3" key="1">
    <citation type="submission" date="2012-06" db="EMBL/GenBank/DDBJ databases">
        <title>Complete sequence of chromosome of Mycobacterium chubuense NBB4.</title>
        <authorList>
            <consortium name="US DOE Joint Genome Institute"/>
            <person name="Lucas S."/>
            <person name="Han J."/>
            <person name="Lapidus A."/>
            <person name="Cheng J.-F."/>
            <person name="Goodwin L."/>
            <person name="Pitluck S."/>
            <person name="Peters L."/>
            <person name="Mikhailova N."/>
            <person name="Teshima H."/>
            <person name="Detter J.C."/>
            <person name="Han C."/>
            <person name="Tapia R."/>
            <person name="Land M."/>
            <person name="Hauser L."/>
            <person name="Kyrpides N."/>
            <person name="Ivanova N."/>
            <person name="Pagani I."/>
            <person name="Mattes T."/>
            <person name="Holmes A."/>
            <person name="Rutledge P."/>
            <person name="Paulsen I."/>
            <person name="Coleman N."/>
            <person name="Woyke T."/>
        </authorList>
    </citation>
    <scope>NUCLEOTIDE SEQUENCE [LARGE SCALE GENOMIC DNA]</scope>
    <source>
        <strain evidence="2 3">NBB4</strain>
    </source>
</reference>
<keyword evidence="1" id="KW-0812">Transmembrane</keyword>
<organism evidence="2 3">
    <name type="scientific">Mycolicibacterium chubuense (strain NBB4)</name>
    <name type="common">Mycobacterium chubuense</name>
    <dbReference type="NCBI Taxonomy" id="710421"/>
    <lineage>
        <taxon>Bacteria</taxon>
        <taxon>Bacillati</taxon>
        <taxon>Actinomycetota</taxon>
        <taxon>Actinomycetes</taxon>
        <taxon>Mycobacteriales</taxon>
        <taxon>Mycobacteriaceae</taxon>
        <taxon>Mycolicibacterium</taxon>
    </lineage>
</organism>
<gene>
    <name evidence="2" type="ordered locus">Mycch_0103</name>
</gene>
<keyword evidence="3" id="KW-1185">Reference proteome</keyword>
<protein>
    <submittedName>
        <fullName evidence="2">Uncharacterized protein</fullName>
    </submittedName>
</protein>
<evidence type="ECO:0000256" key="1">
    <source>
        <dbReference type="SAM" id="Phobius"/>
    </source>
</evidence>